<dbReference type="EMBL" id="UINC01002663">
    <property type="protein sequence ID" value="SUZ99051.1"/>
    <property type="molecule type" value="Genomic_DNA"/>
</dbReference>
<accession>A0A381S6X7</accession>
<reference evidence="4" key="1">
    <citation type="submission" date="2018-05" db="EMBL/GenBank/DDBJ databases">
        <authorList>
            <person name="Lanie J.A."/>
            <person name="Ng W.-L."/>
            <person name="Kazmierczak K.M."/>
            <person name="Andrzejewski T.M."/>
            <person name="Davidsen T.M."/>
            <person name="Wayne K.J."/>
            <person name="Tettelin H."/>
            <person name="Glass J.I."/>
            <person name="Rusch D."/>
            <person name="Podicherti R."/>
            <person name="Tsui H.-C.T."/>
            <person name="Winkler M.E."/>
        </authorList>
    </citation>
    <scope>NUCLEOTIDE SEQUENCE</scope>
</reference>
<keyword evidence="2" id="KW-0326">Glycosidase</keyword>
<dbReference type="SUPFAM" id="SSF51445">
    <property type="entry name" value="(Trans)glycosidases"/>
    <property type="match status" value="1"/>
</dbReference>
<feature type="domain" description="GH18" evidence="3">
    <location>
        <begin position="21"/>
        <end position="351"/>
    </location>
</feature>
<dbReference type="InterPro" id="IPR017853">
    <property type="entry name" value="GH"/>
</dbReference>
<dbReference type="InterPro" id="IPR001223">
    <property type="entry name" value="Glyco_hydro18_cat"/>
</dbReference>
<organism evidence="4">
    <name type="scientific">marine metagenome</name>
    <dbReference type="NCBI Taxonomy" id="408172"/>
    <lineage>
        <taxon>unclassified sequences</taxon>
        <taxon>metagenomes</taxon>
        <taxon>ecological metagenomes</taxon>
    </lineage>
</organism>
<dbReference type="PROSITE" id="PS01095">
    <property type="entry name" value="GH18_1"/>
    <property type="match status" value="1"/>
</dbReference>
<keyword evidence="1" id="KW-0378">Hydrolase</keyword>
<dbReference type="GO" id="GO:0005975">
    <property type="term" value="P:carbohydrate metabolic process"/>
    <property type="evidence" value="ECO:0007669"/>
    <property type="project" value="InterPro"/>
</dbReference>
<dbReference type="GO" id="GO:0005576">
    <property type="term" value="C:extracellular region"/>
    <property type="evidence" value="ECO:0007669"/>
    <property type="project" value="TreeGrafter"/>
</dbReference>
<dbReference type="GO" id="GO:0004568">
    <property type="term" value="F:chitinase activity"/>
    <property type="evidence" value="ECO:0007669"/>
    <property type="project" value="TreeGrafter"/>
</dbReference>
<dbReference type="InterPro" id="IPR001579">
    <property type="entry name" value="Glyco_hydro_18_chit_AS"/>
</dbReference>
<dbReference type="GO" id="GO:0008061">
    <property type="term" value="F:chitin binding"/>
    <property type="evidence" value="ECO:0007669"/>
    <property type="project" value="InterPro"/>
</dbReference>
<evidence type="ECO:0000313" key="4">
    <source>
        <dbReference type="EMBL" id="SUZ99051.1"/>
    </source>
</evidence>
<gene>
    <name evidence="4" type="ORF">METZ01_LOCUS51905</name>
</gene>
<dbReference type="Gene3D" id="3.20.20.80">
    <property type="entry name" value="Glycosidases"/>
    <property type="match status" value="1"/>
</dbReference>
<dbReference type="AlphaFoldDB" id="A0A381S6X7"/>
<dbReference type="PANTHER" id="PTHR11177:SF317">
    <property type="entry name" value="CHITINASE 12-RELATED"/>
    <property type="match status" value="1"/>
</dbReference>
<evidence type="ECO:0000259" key="3">
    <source>
        <dbReference type="PROSITE" id="PS51910"/>
    </source>
</evidence>
<dbReference type="SUPFAM" id="SSF54556">
    <property type="entry name" value="Chitinase insertion domain"/>
    <property type="match status" value="1"/>
</dbReference>
<dbReference type="Pfam" id="PF18962">
    <property type="entry name" value="Por_Secre_tail"/>
    <property type="match status" value="1"/>
</dbReference>
<dbReference type="Pfam" id="PF00704">
    <property type="entry name" value="Glyco_hydro_18"/>
    <property type="match status" value="1"/>
</dbReference>
<sequence>MEIIKRLILILSFSLSTLMSQRVVGYYPYWMQTEFSVNDIDMTVVTHVIHAFGWPDQNGNVLSYSNMFNPNITGPIHDEGGKFLLSLGGWGNDAGFSIVSASSALRQTFINNLINICDNYGYDGVDIDWEFPQSVIERDNLNLLISEMDSIFYNHNPTLLITMAVPTSNWFGQWYDFGYLKNHIDFFNAMTYSMHGSWSNHAGHNSPLYQSPPGDPDGSCHTGINYLVNTRGIPESQINMGLPFWGLQYNSSGINESFTGNIVDKRYYEIPSLIGNGWTYQWDSVAYCPYLVKDDQTEILTFDDPESIRYKCEYAIEKDLGGVMIWALGYDRTGNGQELIQSIAQNYLGSESEQNAIIPTHLSLKAYPNPFNQSCKLDIEIPKNQFTTISIYDMLGNQVDVLAKKDLSKGQHTFSWNAYNQTSGIYFIRIRSSNYMKTQKIMLIK</sequence>
<name>A0A381S6X7_9ZZZZ</name>
<dbReference type="NCBIfam" id="TIGR04183">
    <property type="entry name" value="Por_Secre_tail"/>
    <property type="match status" value="1"/>
</dbReference>
<dbReference type="PROSITE" id="PS51910">
    <property type="entry name" value="GH18_2"/>
    <property type="match status" value="1"/>
</dbReference>
<dbReference type="PANTHER" id="PTHR11177">
    <property type="entry name" value="CHITINASE"/>
    <property type="match status" value="1"/>
</dbReference>
<dbReference type="GO" id="GO:0006032">
    <property type="term" value="P:chitin catabolic process"/>
    <property type="evidence" value="ECO:0007669"/>
    <property type="project" value="TreeGrafter"/>
</dbReference>
<dbReference type="InterPro" id="IPR050314">
    <property type="entry name" value="Glycosyl_Hydrlase_18"/>
</dbReference>
<dbReference type="Gene3D" id="2.60.40.4070">
    <property type="match status" value="1"/>
</dbReference>
<evidence type="ECO:0000256" key="2">
    <source>
        <dbReference type="ARBA" id="ARBA00023295"/>
    </source>
</evidence>
<dbReference type="Gene3D" id="3.10.50.10">
    <property type="match status" value="1"/>
</dbReference>
<dbReference type="InterPro" id="IPR029070">
    <property type="entry name" value="Chitinase_insertion_sf"/>
</dbReference>
<dbReference type="SMART" id="SM00636">
    <property type="entry name" value="Glyco_18"/>
    <property type="match status" value="1"/>
</dbReference>
<dbReference type="InterPro" id="IPR011583">
    <property type="entry name" value="Chitinase_II/V-like_cat"/>
</dbReference>
<protein>
    <recommendedName>
        <fullName evidence="3">GH18 domain-containing protein</fullName>
    </recommendedName>
</protein>
<dbReference type="InterPro" id="IPR026444">
    <property type="entry name" value="Secre_tail"/>
</dbReference>
<evidence type="ECO:0000256" key="1">
    <source>
        <dbReference type="ARBA" id="ARBA00022801"/>
    </source>
</evidence>
<proteinExistence type="predicted"/>